<dbReference type="InterPro" id="IPR000305">
    <property type="entry name" value="GIY-YIG_endonuc"/>
</dbReference>
<evidence type="ECO:0000313" key="3">
    <source>
        <dbReference type="EMBL" id="CAF3413303.1"/>
    </source>
</evidence>
<reference evidence="6" key="1">
    <citation type="submission" date="2021-02" db="EMBL/GenBank/DDBJ databases">
        <authorList>
            <person name="Nowell W R."/>
        </authorList>
    </citation>
    <scope>NUCLEOTIDE SEQUENCE</scope>
</reference>
<dbReference type="InterPro" id="IPR035901">
    <property type="entry name" value="GIY-YIG_endonuc_sf"/>
</dbReference>
<proteinExistence type="predicted"/>
<evidence type="ECO:0000259" key="2">
    <source>
        <dbReference type="PROSITE" id="PS50878"/>
    </source>
</evidence>
<dbReference type="EMBL" id="CAJOBQ010005980">
    <property type="protein sequence ID" value="CAF4665186.1"/>
    <property type="molecule type" value="Genomic_DNA"/>
</dbReference>
<sequence length="831" mass="97538">MLFTAVISFFSYLFPTALSSGFISNLRLKYGESILVSIRCCERLTEKLQKAKCDVEFLRCCLIYNLMPNFINIRLWKPGVRRSEQYKSFQRNCLIREFECRQKQARKLEKQVSAILIELEKHLSSIDYLNVKKFFYDSASRIHTKVMKTHQKKLEELNRGPIGQNYEEMKLKLIHNISSYTLSKVEERLLCRGWDFCIENKISNFLDFETDLELNAMKLQSHCHQTVFSSICRKIHNASQQLMHTSKHKKISNLSDEELAALKSLKSNNNIVICKADKGNCIVVLDKVAYMEKAEDVLKGKQFEPLKNDKFHREREEKLNKYIFSLFKQGVIDNKLRYQLQSTCSSLSVFYGLPKAHKTGYPIRPIISNIGSYQYKLSKYLAKAIRDARPQAESYIKDSFEFVKRIKEIILDKQQKTYIMCSLDVESLYTNVPVEEAIEITLNYIYKPKKLIDAPFDKEQMRILLNLSIRDAPFRFQNKIYKQIDGVAMGNPLAPIIADLWMQKIEEKLNRYTTSKPMIWLRYVDDIFCVFTISKEKIFEFHTRINKWHKNLHFTLTLESDNSIAFLDVLVTQKQDKLTTSLYRKPTHTGLYMLWDSNQNRRYKLGLTKTLVIRIYRICSSKEIITQELHLLRATLTNNGYPPHIIKRGISEGEILIKTMSHTKKDANNNKKVIFFTIKYYGQESITFASRVKKFCRKLLPNLTIQFAFKKHMSLKSIFLPKLKGIDEEKKKKNLVYSIPCMNCDKVYIGETSRMKETRMKEHKANIQKLSSDSKLVEHILKYKHEIDFSNTQILAFESDWKKRVIKESILTSRTFGKAMNETKHNIQIIS</sequence>
<dbReference type="Proteomes" id="UP000663862">
    <property type="component" value="Unassembled WGS sequence"/>
</dbReference>
<dbReference type="Pfam" id="PF26215">
    <property type="entry name" value="HTH_animal"/>
    <property type="match status" value="1"/>
</dbReference>
<evidence type="ECO:0000313" key="7">
    <source>
        <dbReference type="Proteomes" id="UP000663848"/>
    </source>
</evidence>
<evidence type="ECO:0000256" key="1">
    <source>
        <dbReference type="SAM" id="SignalP"/>
    </source>
</evidence>
<name>A0A821S9P1_9BILA</name>
<keyword evidence="1" id="KW-0732">Signal</keyword>
<dbReference type="Gene3D" id="3.40.1440.10">
    <property type="entry name" value="GIY-YIG endonuclease"/>
    <property type="match status" value="1"/>
</dbReference>
<feature type="signal peptide" evidence="1">
    <location>
        <begin position="1"/>
        <end position="19"/>
    </location>
</feature>
<dbReference type="InterPro" id="IPR000477">
    <property type="entry name" value="RT_dom"/>
</dbReference>
<dbReference type="PROSITE" id="PS50878">
    <property type="entry name" value="RT_POL"/>
    <property type="match status" value="1"/>
</dbReference>
<dbReference type="EMBL" id="CAJNYU010001123">
    <property type="protein sequence ID" value="CAF3413303.1"/>
    <property type="molecule type" value="Genomic_DNA"/>
</dbReference>
<accession>A0A821S9P1</accession>
<dbReference type="CDD" id="cd00304">
    <property type="entry name" value="RT_like"/>
    <property type="match status" value="1"/>
</dbReference>
<evidence type="ECO:0000313" key="6">
    <source>
        <dbReference type="EMBL" id="CAF4856201.1"/>
    </source>
</evidence>
<evidence type="ECO:0000313" key="4">
    <source>
        <dbReference type="EMBL" id="CAF3478655.1"/>
    </source>
</evidence>
<organism evidence="6 7">
    <name type="scientific">Rotaria socialis</name>
    <dbReference type="NCBI Taxonomy" id="392032"/>
    <lineage>
        <taxon>Eukaryota</taxon>
        <taxon>Metazoa</taxon>
        <taxon>Spiralia</taxon>
        <taxon>Gnathifera</taxon>
        <taxon>Rotifera</taxon>
        <taxon>Eurotatoria</taxon>
        <taxon>Bdelloidea</taxon>
        <taxon>Philodinida</taxon>
        <taxon>Philodinidae</taxon>
        <taxon>Rotaria</taxon>
    </lineage>
</organism>
<feature type="domain" description="Reverse transcriptase" evidence="2">
    <location>
        <begin position="334"/>
        <end position="582"/>
    </location>
</feature>
<dbReference type="EMBL" id="CAJNYT010002592">
    <property type="protein sequence ID" value="CAF3478655.1"/>
    <property type="molecule type" value="Genomic_DNA"/>
</dbReference>
<dbReference type="EMBL" id="CAJOBR010007064">
    <property type="protein sequence ID" value="CAF4856201.1"/>
    <property type="molecule type" value="Genomic_DNA"/>
</dbReference>
<dbReference type="InterPro" id="IPR058912">
    <property type="entry name" value="HTH_animal"/>
</dbReference>
<comment type="caution">
    <text evidence="6">The sequence shown here is derived from an EMBL/GenBank/DDBJ whole genome shotgun (WGS) entry which is preliminary data.</text>
</comment>
<dbReference type="Pfam" id="PF00078">
    <property type="entry name" value="RVT_1"/>
    <property type="match status" value="1"/>
</dbReference>
<dbReference type="CDD" id="cd10442">
    <property type="entry name" value="GIY-YIG_PLEs"/>
    <property type="match status" value="1"/>
</dbReference>
<dbReference type="Proteomes" id="UP000663872">
    <property type="component" value="Unassembled WGS sequence"/>
</dbReference>
<dbReference type="Pfam" id="PF01541">
    <property type="entry name" value="GIY-YIG"/>
    <property type="match status" value="1"/>
</dbReference>
<dbReference type="AlphaFoldDB" id="A0A821S9P1"/>
<gene>
    <name evidence="3" type="ORF">FME351_LOCUS10194</name>
    <name evidence="4" type="ORF">GRG538_LOCUS16182</name>
    <name evidence="6" type="ORF">QYT958_LOCUS27558</name>
    <name evidence="5" type="ORF">TSG867_LOCUS31563</name>
</gene>
<dbReference type="Proteomes" id="UP000663869">
    <property type="component" value="Unassembled WGS sequence"/>
</dbReference>
<protein>
    <recommendedName>
        <fullName evidence="2">Reverse transcriptase domain-containing protein</fullName>
    </recommendedName>
</protein>
<evidence type="ECO:0000313" key="5">
    <source>
        <dbReference type="EMBL" id="CAF4665186.1"/>
    </source>
</evidence>
<feature type="chain" id="PRO_5035624001" description="Reverse transcriptase domain-containing protein" evidence="1">
    <location>
        <begin position="20"/>
        <end position="831"/>
    </location>
</feature>
<dbReference type="PANTHER" id="PTHR21301:SF10">
    <property type="entry name" value="REVERSE TRANSCRIPTASE DOMAIN-CONTAINING PROTEIN"/>
    <property type="match status" value="1"/>
</dbReference>
<dbReference type="PANTHER" id="PTHR21301">
    <property type="entry name" value="REVERSE TRANSCRIPTASE"/>
    <property type="match status" value="1"/>
</dbReference>
<dbReference type="Proteomes" id="UP000663848">
    <property type="component" value="Unassembled WGS sequence"/>
</dbReference>